<gene>
    <name evidence="4" type="primary">rps13</name>
    <name evidence="7" type="ORF">H1016_03400</name>
</gene>
<dbReference type="GO" id="GO:0015935">
    <property type="term" value="C:small ribosomal subunit"/>
    <property type="evidence" value="ECO:0007669"/>
    <property type="project" value="TreeGrafter"/>
</dbReference>
<dbReference type="SUPFAM" id="SSF46946">
    <property type="entry name" value="S13-like H2TH domain"/>
    <property type="match status" value="1"/>
</dbReference>
<evidence type="ECO:0000256" key="2">
    <source>
        <dbReference type="ARBA" id="ARBA00022980"/>
    </source>
</evidence>
<evidence type="ECO:0000256" key="3">
    <source>
        <dbReference type="ARBA" id="ARBA00023274"/>
    </source>
</evidence>
<evidence type="ECO:0000256" key="5">
    <source>
        <dbReference type="RuleBase" id="RU003830"/>
    </source>
</evidence>
<comment type="similarity">
    <text evidence="1 4 5">Belongs to the universal ribosomal protein uS13 family.</text>
</comment>
<dbReference type="AlphaFoldDB" id="A0A832V0D3"/>
<accession>A0A832V0D3</accession>
<keyword evidence="2 4" id="KW-0689">Ribosomal protein</keyword>
<comment type="subunit">
    <text evidence="4">Part of the 30S ribosomal subunit. Forms a loose heterodimer with protein S19. Forms two bridges to the 50S subunit in the 70S ribosome.</text>
</comment>
<reference evidence="7 8" key="1">
    <citation type="journal article" name="Nat. Commun.">
        <title>Undinarchaeota illuminate DPANN phylogeny and the impact of gene transfer on archaeal evolution.</title>
        <authorList>
            <person name="Dombrowski N."/>
            <person name="Williams T.A."/>
            <person name="Sun J."/>
            <person name="Woodcroft B.J."/>
            <person name="Lee J.H."/>
            <person name="Minh B.Q."/>
            <person name="Rinke C."/>
            <person name="Spang A."/>
        </authorList>
    </citation>
    <scope>NUCLEOTIDE SEQUENCE [LARGE SCALE GENOMIC DNA]</scope>
    <source>
        <strain evidence="7">MAG_bin1129</strain>
    </source>
</reference>
<dbReference type="InterPro" id="IPR010979">
    <property type="entry name" value="Ribosomal_uS13-like_H2TH"/>
</dbReference>
<dbReference type="PROSITE" id="PS00646">
    <property type="entry name" value="RIBOSOMAL_S13_1"/>
    <property type="match status" value="1"/>
</dbReference>
<dbReference type="GO" id="GO:0003735">
    <property type="term" value="F:structural constituent of ribosome"/>
    <property type="evidence" value="ECO:0007669"/>
    <property type="project" value="InterPro"/>
</dbReference>
<dbReference type="InterPro" id="IPR018269">
    <property type="entry name" value="Ribosomal_uS13_CS"/>
</dbReference>
<comment type="function">
    <text evidence="4">Located at the top of the head of the 30S subunit, it contacts several helices of the 16S rRNA. In the 70S ribosome it contacts the 23S rRNA (bridge B1a) and protein L5 of the 50S subunit (bridge B1b), connecting the 2 subunits; these bridges are implicated in subunit movement.</text>
</comment>
<keyword evidence="8" id="KW-1185">Reference proteome</keyword>
<dbReference type="NCBIfam" id="NF003140">
    <property type="entry name" value="PRK04053.1"/>
    <property type="match status" value="1"/>
</dbReference>
<feature type="compositionally biased region" description="Basic and acidic residues" evidence="6">
    <location>
        <begin position="166"/>
        <end position="178"/>
    </location>
</feature>
<feature type="region of interest" description="Disordered" evidence="6">
    <location>
        <begin position="134"/>
        <end position="178"/>
    </location>
</feature>
<keyword evidence="4" id="KW-0699">rRNA-binding</keyword>
<evidence type="ECO:0000256" key="6">
    <source>
        <dbReference type="SAM" id="MobiDB-lite"/>
    </source>
</evidence>
<dbReference type="HAMAP" id="MF_01315">
    <property type="entry name" value="Ribosomal_uS13"/>
    <property type="match status" value="1"/>
</dbReference>
<dbReference type="PROSITE" id="PS50159">
    <property type="entry name" value="RIBOSOMAL_S13_2"/>
    <property type="match status" value="1"/>
</dbReference>
<dbReference type="GO" id="GO:0006412">
    <property type="term" value="P:translation"/>
    <property type="evidence" value="ECO:0007669"/>
    <property type="project" value="UniProtKB-UniRule"/>
</dbReference>
<evidence type="ECO:0000256" key="4">
    <source>
        <dbReference type="HAMAP-Rule" id="MF_01315"/>
    </source>
</evidence>
<dbReference type="GO" id="GO:0019843">
    <property type="term" value="F:rRNA binding"/>
    <property type="evidence" value="ECO:0007669"/>
    <property type="project" value="UniProtKB-UniRule"/>
</dbReference>
<sequence>MAEAQTETRKLVRFMRKDLPGEVIVERALRKIKGISFMTARAIRIKSGIPKLAKFGDLNESQLTTLSKVLEAPQKHNIPVWLLNRRKDLVIGVDSHKIEADLDLAQREDLQRMKRIRSYKGVRHILGLRVRGQRTRTTGRKGKTIGVAKKKKGAPGAPQPSAVKAAEAKPAPKKEEKK</sequence>
<dbReference type="InterPro" id="IPR001892">
    <property type="entry name" value="Ribosomal_uS13"/>
</dbReference>
<keyword evidence="3 4" id="KW-0687">Ribonucleoprotein</keyword>
<dbReference type="Gene3D" id="4.10.910.10">
    <property type="entry name" value="30s ribosomal protein s13, domain 2"/>
    <property type="match status" value="1"/>
</dbReference>
<dbReference type="GO" id="GO:0005829">
    <property type="term" value="C:cytosol"/>
    <property type="evidence" value="ECO:0007669"/>
    <property type="project" value="TreeGrafter"/>
</dbReference>
<feature type="compositionally biased region" description="Low complexity" evidence="6">
    <location>
        <begin position="154"/>
        <end position="165"/>
    </location>
</feature>
<proteinExistence type="inferred from homology"/>
<comment type="caution">
    <text evidence="7">The sequence shown here is derived from an EMBL/GenBank/DDBJ whole genome shotgun (WGS) entry which is preliminary data.</text>
</comment>
<feature type="compositionally biased region" description="Basic residues" evidence="6">
    <location>
        <begin position="134"/>
        <end position="153"/>
    </location>
</feature>
<evidence type="ECO:0000313" key="8">
    <source>
        <dbReference type="Proteomes" id="UP000646946"/>
    </source>
</evidence>
<dbReference type="EMBL" id="DVAB01000027">
    <property type="protein sequence ID" value="HIK00559.1"/>
    <property type="molecule type" value="Genomic_DNA"/>
</dbReference>
<dbReference type="InterPro" id="IPR027437">
    <property type="entry name" value="Rbsml_uS13_C"/>
</dbReference>
<keyword evidence="4" id="KW-0694">RNA-binding</keyword>
<evidence type="ECO:0000256" key="1">
    <source>
        <dbReference type="ARBA" id="ARBA00008080"/>
    </source>
</evidence>
<dbReference type="Proteomes" id="UP000646946">
    <property type="component" value="Unassembled WGS sequence"/>
</dbReference>
<dbReference type="PIRSF" id="PIRSF002134">
    <property type="entry name" value="Ribosomal_S13"/>
    <property type="match status" value="1"/>
</dbReference>
<evidence type="ECO:0000313" key="7">
    <source>
        <dbReference type="EMBL" id="HIK00559.1"/>
    </source>
</evidence>
<dbReference type="Gene3D" id="1.10.8.50">
    <property type="match status" value="1"/>
</dbReference>
<dbReference type="FunFam" id="4.10.910.10:FF:000002">
    <property type="entry name" value="40S ribosomal protein S18"/>
    <property type="match status" value="1"/>
</dbReference>
<dbReference type="PANTHER" id="PTHR10871">
    <property type="entry name" value="30S RIBOSOMAL PROTEIN S13/40S RIBOSOMAL PROTEIN S18"/>
    <property type="match status" value="1"/>
</dbReference>
<organism evidence="7 8">
    <name type="scientific">Candidatus Naiadarchaeum limnaeum</name>
    <dbReference type="NCBI Taxonomy" id="2756139"/>
    <lineage>
        <taxon>Archaea</taxon>
        <taxon>Candidatus Undinarchaeota</taxon>
        <taxon>Candidatus Undinarchaeia</taxon>
        <taxon>Candidatus Naiadarchaeales</taxon>
        <taxon>Candidatus Naiadarchaeaceae</taxon>
        <taxon>Candidatus Naiadarchaeum</taxon>
    </lineage>
</organism>
<dbReference type="PANTHER" id="PTHR10871:SF3">
    <property type="entry name" value="SMALL RIBOSOMAL SUBUNIT PROTEIN US13"/>
    <property type="match status" value="1"/>
</dbReference>
<dbReference type="Pfam" id="PF00416">
    <property type="entry name" value="Ribosomal_S13"/>
    <property type="match status" value="1"/>
</dbReference>
<name>A0A832V0D3_9ARCH</name>
<protein>
    <recommendedName>
        <fullName evidence="4">Small ribosomal subunit protein uS13</fullName>
    </recommendedName>
</protein>